<dbReference type="EMBL" id="JANPWB010000009">
    <property type="protein sequence ID" value="KAJ1157406.1"/>
    <property type="molecule type" value="Genomic_DNA"/>
</dbReference>
<protein>
    <submittedName>
        <fullName evidence="2">Uncharacterized protein</fullName>
    </submittedName>
</protein>
<dbReference type="AlphaFoldDB" id="A0AAV7S0D4"/>
<accession>A0AAV7S0D4</accession>
<comment type="caution">
    <text evidence="2">The sequence shown here is derived from an EMBL/GenBank/DDBJ whole genome shotgun (WGS) entry which is preliminary data.</text>
</comment>
<reference evidence="2" key="1">
    <citation type="journal article" date="2022" name="bioRxiv">
        <title>Sequencing and chromosome-scale assembly of the giantPleurodeles waltlgenome.</title>
        <authorList>
            <person name="Brown T."/>
            <person name="Elewa A."/>
            <person name="Iarovenko S."/>
            <person name="Subramanian E."/>
            <person name="Araus A.J."/>
            <person name="Petzold A."/>
            <person name="Susuki M."/>
            <person name="Suzuki K.-i.T."/>
            <person name="Hayashi T."/>
            <person name="Toyoda A."/>
            <person name="Oliveira C."/>
            <person name="Osipova E."/>
            <person name="Leigh N.D."/>
            <person name="Simon A."/>
            <person name="Yun M.H."/>
        </authorList>
    </citation>
    <scope>NUCLEOTIDE SEQUENCE</scope>
    <source>
        <strain evidence="2">20211129_DDA</strain>
        <tissue evidence="2">Liver</tissue>
    </source>
</reference>
<gene>
    <name evidence="2" type="ORF">NDU88_010119</name>
</gene>
<evidence type="ECO:0000313" key="3">
    <source>
        <dbReference type="Proteomes" id="UP001066276"/>
    </source>
</evidence>
<proteinExistence type="predicted"/>
<evidence type="ECO:0000313" key="2">
    <source>
        <dbReference type="EMBL" id="KAJ1157406.1"/>
    </source>
</evidence>
<sequence>MPESVVWIRAAVKRGCASGRAGSGRRDARRAQEPGVQPVLRPTHDLPLPALSAQILLPRSPGRGNGVLLRAGAWSPRDSVLPDESANFCEDRAWGEWVHVLMWRGHGGVAGPGDFT</sequence>
<keyword evidence="3" id="KW-1185">Reference proteome</keyword>
<evidence type="ECO:0000256" key="1">
    <source>
        <dbReference type="SAM" id="MobiDB-lite"/>
    </source>
</evidence>
<dbReference type="Proteomes" id="UP001066276">
    <property type="component" value="Chromosome 5"/>
</dbReference>
<name>A0AAV7S0D4_PLEWA</name>
<organism evidence="2 3">
    <name type="scientific">Pleurodeles waltl</name>
    <name type="common">Iberian ribbed newt</name>
    <dbReference type="NCBI Taxonomy" id="8319"/>
    <lineage>
        <taxon>Eukaryota</taxon>
        <taxon>Metazoa</taxon>
        <taxon>Chordata</taxon>
        <taxon>Craniata</taxon>
        <taxon>Vertebrata</taxon>
        <taxon>Euteleostomi</taxon>
        <taxon>Amphibia</taxon>
        <taxon>Batrachia</taxon>
        <taxon>Caudata</taxon>
        <taxon>Salamandroidea</taxon>
        <taxon>Salamandridae</taxon>
        <taxon>Pleurodelinae</taxon>
        <taxon>Pleurodeles</taxon>
    </lineage>
</organism>
<feature type="region of interest" description="Disordered" evidence="1">
    <location>
        <begin position="18"/>
        <end position="44"/>
    </location>
</feature>